<dbReference type="OrthoDB" id="9804867at2"/>
<reference evidence="1" key="2">
    <citation type="submission" date="2022-09" db="EMBL/GenBank/DDBJ databases">
        <title>Aerococcus urinae taxonomy study.</title>
        <authorList>
            <person name="Christensen J."/>
            <person name="Senneby E."/>
        </authorList>
    </citation>
    <scope>NUCLEOTIDE SEQUENCE</scope>
    <source>
        <strain evidence="1">NLD-066-U95</strain>
    </source>
</reference>
<accession>A0A0X8FFN8</accession>
<dbReference type="RefSeq" id="WP_060778887.1">
    <property type="nucleotide sequence ID" value="NZ_CAJHLF010000004.1"/>
</dbReference>
<dbReference type="Proteomes" id="UP000594771">
    <property type="component" value="Chromosome"/>
</dbReference>
<dbReference type="AlphaFoldDB" id="A0A0X8FFN8"/>
<protein>
    <submittedName>
        <fullName evidence="2">Uncharacterized protein</fullName>
    </submittedName>
</protein>
<evidence type="ECO:0000313" key="1">
    <source>
        <dbReference type="EMBL" id="MCY3052954.1"/>
    </source>
</evidence>
<dbReference type="Proteomes" id="UP001069145">
    <property type="component" value="Unassembled WGS sequence"/>
</dbReference>
<evidence type="ECO:0000313" key="4">
    <source>
        <dbReference type="Proteomes" id="UP001069145"/>
    </source>
</evidence>
<evidence type="ECO:0000313" key="2">
    <source>
        <dbReference type="EMBL" id="QPS01839.1"/>
    </source>
</evidence>
<dbReference type="GeneID" id="35768255"/>
<dbReference type="EMBL" id="JAOTML010000002">
    <property type="protein sequence ID" value="MCY3052954.1"/>
    <property type="molecule type" value="Genomic_DNA"/>
</dbReference>
<evidence type="ECO:0000313" key="3">
    <source>
        <dbReference type="Proteomes" id="UP000594771"/>
    </source>
</evidence>
<organism evidence="2 3">
    <name type="scientific">Aerococcus urinae</name>
    <dbReference type="NCBI Taxonomy" id="1376"/>
    <lineage>
        <taxon>Bacteria</taxon>
        <taxon>Bacillati</taxon>
        <taxon>Bacillota</taxon>
        <taxon>Bacilli</taxon>
        <taxon>Lactobacillales</taxon>
        <taxon>Aerococcaceae</taxon>
        <taxon>Aerococcus</taxon>
    </lineage>
</organism>
<dbReference type="KEGG" id="aun:AWM73_08185"/>
<gene>
    <name evidence="2" type="ORF">I6G68_01825</name>
    <name evidence="1" type="ORF">ODY43_03035</name>
</gene>
<proteinExistence type="predicted"/>
<keyword evidence="4" id="KW-1185">Reference proteome</keyword>
<reference evidence="2 3" key="1">
    <citation type="submission" date="2020-12" db="EMBL/GenBank/DDBJ databases">
        <title>FDA dAtabase for Regulatory Grade micrObial Sequences (FDA-ARGOS): Supporting development and validation of Infectious Disease Dx tests.</title>
        <authorList>
            <person name="Sproer C."/>
            <person name="Gronow S."/>
            <person name="Severitt S."/>
            <person name="Schroder I."/>
            <person name="Tallon L."/>
            <person name="Sadzewicz L."/>
            <person name="Zhao X."/>
            <person name="Boylan J."/>
            <person name="Ott S."/>
            <person name="Bowen H."/>
            <person name="Vavikolanu K."/>
            <person name="Mehta A."/>
            <person name="Aluvathingal J."/>
            <person name="Nadendla S."/>
            <person name="Lowell S."/>
            <person name="Myers T."/>
            <person name="Yan Y."/>
            <person name="Sichtig H."/>
        </authorList>
    </citation>
    <scope>NUCLEOTIDE SEQUENCE [LARGE SCALE GENOMIC DNA]</scope>
    <source>
        <strain evidence="2 3">FDAARGOS_911</strain>
    </source>
</reference>
<name>A0A0X8FFN8_9LACT</name>
<sequence>MSENYSKKFTDIDKLNERNMRKLTDSTHIECSNKHITVEELDAKLESSYAQHLKKEGRPIDEVFEELESRLK</sequence>
<dbReference type="EMBL" id="CP065662">
    <property type="protein sequence ID" value="QPS01839.1"/>
    <property type="molecule type" value="Genomic_DNA"/>
</dbReference>